<keyword evidence="1" id="KW-0805">Transcription regulation</keyword>
<feature type="domain" description="HTH lacI-type" evidence="4">
    <location>
        <begin position="1"/>
        <end position="55"/>
    </location>
</feature>
<dbReference type="CDD" id="cd20010">
    <property type="entry name" value="PBP1_AglR-like"/>
    <property type="match status" value="1"/>
</dbReference>
<dbReference type="InterPro" id="IPR028082">
    <property type="entry name" value="Peripla_BP_I"/>
</dbReference>
<dbReference type="InterPro" id="IPR046335">
    <property type="entry name" value="LacI/GalR-like_sensor"/>
</dbReference>
<dbReference type="RefSeq" id="WP_089960684.1">
    <property type="nucleotide sequence ID" value="NZ_FNAV01000009.1"/>
</dbReference>
<dbReference type="STRING" id="282683.SAMN04488105_109177"/>
<dbReference type="Gene3D" id="3.40.50.2300">
    <property type="match status" value="2"/>
</dbReference>
<dbReference type="CDD" id="cd01392">
    <property type="entry name" value="HTH_LacI"/>
    <property type="match status" value="1"/>
</dbReference>
<dbReference type="Pfam" id="PF00356">
    <property type="entry name" value="LacI"/>
    <property type="match status" value="1"/>
</dbReference>
<reference evidence="6" key="1">
    <citation type="submission" date="2016-10" db="EMBL/GenBank/DDBJ databases">
        <authorList>
            <person name="Varghese N."/>
            <person name="Submissions S."/>
        </authorList>
    </citation>
    <scope>NUCLEOTIDE SEQUENCE [LARGE SCALE GENOMIC DNA]</scope>
    <source>
        <strain evidence="6">DSM 10146</strain>
    </source>
</reference>
<dbReference type="SUPFAM" id="SSF47413">
    <property type="entry name" value="lambda repressor-like DNA-binding domains"/>
    <property type="match status" value="1"/>
</dbReference>
<gene>
    <name evidence="5" type="ORF">SAMN04488105_109177</name>
</gene>
<keyword evidence="2" id="KW-0238">DNA-binding</keyword>
<proteinExistence type="predicted"/>
<evidence type="ECO:0000259" key="4">
    <source>
        <dbReference type="PROSITE" id="PS50932"/>
    </source>
</evidence>
<keyword evidence="3" id="KW-0804">Transcription</keyword>
<dbReference type="AlphaFoldDB" id="A0A1G7GSA9"/>
<keyword evidence="6" id="KW-1185">Reference proteome</keyword>
<evidence type="ECO:0000313" key="5">
    <source>
        <dbReference type="EMBL" id="SDE91006.1"/>
    </source>
</evidence>
<dbReference type="SMART" id="SM00354">
    <property type="entry name" value="HTH_LACI"/>
    <property type="match status" value="1"/>
</dbReference>
<dbReference type="PANTHER" id="PTHR30146">
    <property type="entry name" value="LACI-RELATED TRANSCRIPTIONAL REPRESSOR"/>
    <property type="match status" value="1"/>
</dbReference>
<dbReference type="InterPro" id="IPR010982">
    <property type="entry name" value="Lambda_DNA-bd_dom_sf"/>
</dbReference>
<accession>A0A1G7GSA9</accession>
<evidence type="ECO:0000256" key="1">
    <source>
        <dbReference type="ARBA" id="ARBA00023015"/>
    </source>
</evidence>
<dbReference type="SUPFAM" id="SSF53822">
    <property type="entry name" value="Periplasmic binding protein-like I"/>
    <property type="match status" value="1"/>
</dbReference>
<dbReference type="InterPro" id="IPR000843">
    <property type="entry name" value="HTH_LacI"/>
</dbReference>
<dbReference type="Proteomes" id="UP000198994">
    <property type="component" value="Unassembled WGS sequence"/>
</dbReference>
<dbReference type="GO" id="GO:0003700">
    <property type="term" value="F:DNA-binding transcription factor activity"/>
    <property type="evidence" value="ECO:0007669"/>
    <property type="project" value="TreeGrafter"/>
</dbReference>
<dbReference type="GO" id="GO:0000976">
    <property type="term" value="F:transcription cis-regulatory region binding"/>
    <property type="evidence" value="ECO:0007669"/>
    <property type="project" value="TreeGrafter"/>
</dbReference>
<dbReference type="PANTHER" id="PTHR30146:SF109">
    <property type="entry name" value="HTH-TYPE TRANSCRIPTIONAL REGULATOR GALS"/>
    <property type="match status" value="1"/>
</dbReference>
<sequence>MNLKMLAAHLGLSQTTVSRALNGYPEVSEGTRRRVIEAAQLLNYAPNARAKGLATGRAMAIGHVIPISTQHEMMNPVFGDFIAGASETYLKAGYDMTLTVTGDEDEAQNYRRLQSKGNVDGIIVHGPKMADGRIAFLNGLRMPFVVHGRASKLDAPYSWIDMNNTDAFRRATSFLLDLGHRRIALVNGLEFMDFAFRRRHGYELALAERGLAPEPELMQSEEMTEPYGYRAAGRMLALAEPPTAILCSSLISAIGVRRAIHEAGLAMGRDVSVITHDDDFSYLSNGRDLPIFTATRSSVREAGRLAAEMLLRRIADPDQPPESRLLEAQLIIGGSTGPAPRKP</sequence>
<name>A0A1G7GSA9_9RHOB</name>
<dbReference type="Gene3D" id="1.10.260.40">
    <property type="entry name" value="lambda repressor-like DNA-binding domains"/>
    <property type="match status" value="1"/>
</dbReference>
<organism evidence="5 6">
    <name type="scientific">Salipiger thiooxidans</name>
    <dbReference type="NCBI Taxonomy" id="282683"/>
    <lineage>
        <taxon>Bacteria</taxon>
        <taxon>Pseudomonadati</taxon>
        <taxon>Pseudomonadota</taxon>
        <taxon>Alphaproteobacteria</taxon>
        <taxon>Rhodobacterales</taxon>
        <taxon>Roseobacteraceae</taxon>
        <taxon>Salipiger</taxon>
    </lineage>
</organism>
<dbReference type="PROSITE" id="PS50932">
    <property type="entry name" value="HTH_LACI_2"/>
    <property type="match status" value="1"/>
</dbReference>
<evidence type="ECO:0000313" key="6">
    <source>
        <dbReference type="Proteomes" id="UP000198994"/>
    </source>
</evidence>
<dbReference type="EMBL" id="FNAV01000009">
    <property type="protein sequence ID" value="SDE91006.1"/>
    <property type="molecule type" value="Genomic_DNA"/>
</dbReference>
<evidence type="ECO:0000256" key="2">
    <source>
        <dbReference type="ARBA" id="ARBA00023125"/>
    </source>
</evidence>
<protein>
    <submittedName>
        <fullName evidence="5">Transcriptional regulator, LacI family</fullName>
    </submittedName>
</protein>
<evidence type="ECO:0000256" key="3">
    <source>
        <dbReference type="ARBA" id="ARBA00023163"/>
    </source>
</evidence>
<dbReference type="Pfam" id="PF13377">
    <property type="entry name" value="Peripla_BP_3"/>
    <property type="match status" value="1"/>
</dbReference>
<dbReference type="OrthoDB" id="234496at2"/>